<name>A0AA36J976_9DINO</name>
<dbReference type="AlphaFoldDB" id="A0AA36J976"/>
<proteinExistence type="predicted"/>
<dbReference type="Proteomes" id="UP001178507">
    <property type="component" value="Unassembled WGS sequence"/>
</dbReference>
<dbReference type="EMBL" id="CAUJNA010003435">
    <property type="protein sequence ID" value="CAJ1401935.1"/>
    <property type="molecule type" value="Genomic_DNA"/>
</dbReference>
<reference evidence="1" key="1">
    <citation type="submission" date="2023-08" db="EMBL/GenBank/DDBJ databases">
        <authorList>
            <person name="Chen Y."/>
            <person name="Shah S."/>
            <person name="Dougan E. K."/>
            <person name="Thang M."/>
            <person name="Chan C."/>
        </authorList>
    </citation>
    <scope>NUCLEOTIDE SEQUENCE</scope>
</reference>
<comment type="caution">
    <text evidence="1">The sequence shown here is derived from an EMBL/GenBank/DDBJ whole genome shotgun (WGS) entry which is preliminary data.</text>
</comment>
<gene>
    <name evidence="1" type="ORF">EVOR1521_LOCUS24960</name>
</gene>
<protein>
    <recommendedName>
        <fullName evidence="3">Pentatricopeptide repeat-containing protein</fullName>
    </recommendedName>
</protein>
<evidence type="ECO:0000313" key="2">
    <source>
        <dbReference type="Proteomes" id="UP001178507"/>
    </source>
</evidence>
<sequence length="98" mass="10647">MGVQPNVVSFNAALANTPGQHTAELLALMARRQVRPSGLSFGAAMGACERSSHWRHALDLLSTAKTFSLLETSLVKAVVRSCRRSGQWQRALSLLEVE</sequence>
<evidence type="ECO:0008006" key="3">
    <source>
        <dbReference type="Google" id="ProtNLM"/>
    </source>
</evidence>
<organism evidence="1 2">
    <name type="scientific">Effrenium voratum</name>
    <dbReference type="NCBI Taxonomy" id="2562239"/>
    <lineage>
        <taxon>Eukaryota</taxon>
        <taxon>Sar</taxon>
        <taxon>Alveolata</taxon>
        <taxon>Dinophyceae</taxon>
        <taxon>Suessiales</taxon>
        <taxon>Symbiodiniaceae</taxon>
        <taxon>Effrenium</taxon>
    </lineage>
</organism>
<keyword evidence="2" id="KW-1185">Reference proteome</keyword>
<dbReference type="Gene3D" id="1.25.40.10">
    <property type="entry name" value="Tetratricopeptide repeat domain"/>
    <property type="match status" value="1"/>
</dbReference>
<evidence type="ECO:0000313" key="1">
    <source>
        <dbReference type="EMBL" id="CAJ1401935.1"/>
    </source>
</evidence>
<accession>A0AA36J976</accession>
<dbReference type="InterPro" id="IPR011990">
    <property type="entry name" value="TPR-like_helical_dom_sf"/>
</dbReference>